<dbReference type="SMART" id="SM00248">
    <property type="entry name" value="ANK"/>
    <property type="match status" value="2"/>
</dbReference>
<dbReference type="Pfam" id="PF12796">
    <property type="entry name" value="Ank_2"/>
    <property type="match status" value="1"/>
</dbReference>
<sequence>MTSPGKFFVILHENRTVNEFDSIKDATDYLKSLGKNTQARFYPFSTYKKFITNNSIDWEKYERHINNNVNSTVTRDIPFDKVKTFPTPSMRELSLFNNAIKMKDFEKIKSFIEGNPKYLVNTDTDMPQIIFSGSKTNAVYQAARFNNVDAMNFILTTLKKDSFWEQLYERNDMFKLRINVYWDKLLNSLDKNFEKTPLHYACAFGYKEIVCLLLKYEITNTSVKNRKEKTAYDIICSQCLEYNEDLANEIRILFKSSYVSMYITPYQTKKPRAVISKGDPFCKLYGNTTNVNLFNEELLIGCAGPIPEELAGEFKESWLKLDTQSLSLGNLIYERRGFMLSRLYNVEYSQYFDFLKEYINVNSYESLRMLDTYFENIYDQTKFVDCIDSVTNDIDKLTSLMEKILKLNSPSSEENSIDSTSLYNIENSESDEEMEFSTPPSSPKASTPIFKNYSKLVGSHMNIVGSEDTFNPEDTLFLSSLTPTKEDMYLYEILKDECKKWKDDEFFYVKLFIASCDHLPAKNIRDLPPIDSPRYKKLLRTKSRGYEKNWNRTVLFN</sequence>
<dbReference type="InterPro" id="IPR036770">
    <property type="entry name" value="Ankyrin_rpt-contain_sf"/>
</dbReference>
<reference evidence="2" key="2">
    <citation type="submission" date="2015-08" db="UniProtKB">
        <authorList>
            <consortium name="WormBaseParasite"/>
        </authorList>
    </citation>
    <scope>IDENTIFICATION</scope>
</reference>
<reference evidence="1" key="1">
    <citation type="submission" date="2014-07" db="EMBL/GenBank/DDBJ databases">
        <authorList>
            <person name="Martin A.A"/>
            <person name="De Silva N."/>
        </authorList>
    </citation>
    <scope>NUCLEOTIDE SEQUENCE</scope>
</reference>
<accession>A0A0K0FLG1</accession>
<evidence type="ECO:0000313" key="1">
    <source>
        <dbReference type="Proteomes" id="UP000035680"/>
    </source>
</evidence>
<evidence type="ECO:0000313" key="2">
    <source>
        <dbReference type="WBParaSite" id="SVE_0987600.1"/>
    </source>
</evidence>
<dbReference type="SUPFAM" id="SSF48403">
    <property type="entry name" value="Ankyrin repeat"/>
    <property type="match status" value="1"/>
</dbReference>
<dbReference type="Gene3D" id="1.25.40.20">
    <property type="entry name" value="Ankyrin repeat-containing domain"/>
    <property type="match status" value="1"/>
</dbReference>
<dbReference type="InterPro" id="IPR002110">
    <property type="entry name" value="Ankyrin_rpt"/>
</dbReference>
<protein>
    <submittedName>
        <fullName evidence="2">Lethal (1) G0222 (inferred by orthology to a D. melanogaster protein)</fullName>
    </submittedName>
</protein>
<dbReference type="PANTHER" id="PTHR12349:SF4">
    <property type="entry name" value="ANKYRIN REPEAT AND LEM DOMAIN-CONTAINING PROTEIN 2"/>
    <property type="match status" value="1"/>
</dbReference>
<proteinExistence type="predicted"/>
<name>A0A0K0FLG1_STRVS</name>
<organism evidence="1 2">
    <name type="scientific">Strongyloides venezuelensis</name>
    <name type="common">Threadworm</name>
    <dbReference type="NCBI Taxonomy" id="75913"/>
    <lineage>
        <taxon>Eukaryota</taxon>
        <taxon>Metazoa</taxon>
        <taxon>Ecdysozoa</taxon>
        <taxon>Nematoda</taxon>
        <taxon>Chromadorea</taxon>
        <taxon>Rhabditida</taxon>
        <taxon>Tylenchina</taxon>
        <taxon>Panagrolaimomorpha</taxon>
        <taxon>Strongyloidoidea</taxon>
        <taxon>Strongyloididae</taxon>
        <taxon>Strongyloides</taxon>
    </lineage>
</organism>
<dbReference type="STRING" id="75913.A0A0K0FLG1"/>
<dbReference type="PANTHER" id="PTHR12349">
    <property type="entry name" value="ANKYRIN REPEAT AND LEM DOMAIN-CONTAINING PROTEIN 2"/>
    <property type="match status" value="1"/>
</dbReference>
<dbReference type="WBParaSite" id="SVE_0987600.1">
    <property type="protein sequence ID" value="SVE_0987600.1"/>
    <property type="gene ID" value="SVE_0987600"/>
</dbReference>
<dbReference type="Proteomes" id="UP000035680">
    <property type="component" value="Unassembled WGS sequence"/>
</dbReference>
<keyword evidence="1" id="KW-1185">Reference proteome</keyword>
<dbReference type="AlphaFoldDB" id="A0A0K0FLG1"/>